<keyword evidence="3" id="KW-1185">Reference proteome</keyword>
<organism evidence="2 3">
    <name type="scientific">Chaetoceros tenuissimus</name>
    <dbReference type="NCBI Taxonomy" id="426638"/>
    <lineage>
        <taxon>Eukaryota</taxon>
        <taxon>Sar</taxon>
        <taxon>Stramenopiles</taxon>
        <taxon>Ochrophyta</taxon>
        <taxon>Bacillariophyta</taxon>
        <taxon>Coscinodiscophyceae</taxon>
        <taxon>Chaetocerotophycidae</taxon>
        <taxon>Chaetocerotales</taxon>
        <taxon>Chaetocerotaceae</taxon>
        <taxon>Chaetoceros</taxon>
    </lineage>
</organism>
<evidence type="ECO:0008006" key="4">
    <source>
        <dbReference type="Google" id="ProtNLM"/>
    </source>
</evidence>
<accession>A0AAD3H4F9</accession>
<dbReference type="InterPro" id="IPR036895">
    <property type="entry name" value="Uracil-DNA_glycosylase-like_sf"/>
</dbReference>
<dbReference type="Gene3D" id="3.40.470.10">
    <property type="entry name" value="Uracil-DNA glycosylase-like domain"/>
    <property type="match status" value="1"/>
</dbReference>
<evidence type="ECO:0000313" key="2">
    <source>
        <dbReference type="EMBL" id="GFH49564.1"/>
    </source>
</evidence>
<comment type="caution">
    <text evidence="2">The sequence shown here is derived from an EMBL/GenBank/DDBJ whole genome shotgun (WGS) entry which is preliminary data.</text>
</comment>
<evidence type="ECO:0000256" key="1">
    <source>
        <dbReference type="SAM" id="MobiDB-lite"/>
    </source>
</evidence>
<sequence>MSNQVKRIMKKEGGLASIAIASALSMTGTSNAFTPSLVTSVENRLEHKRDSSRKRSLSTRTSSPYFAVKQETEEKNEPLATGKKSKKRTSPTKKGKQTPERTTSSSDVERTQSFNAVTSSDKSVKIHTLVLGTHPSITSLSKEQYFGHAQNAFWWIAGDALGFRRSLGISESTGKPFKITEYILEPEEKVIPYEKQLELFTSKGFALWDLFQSCERKGSLDSDIKNEVTNDIRSFCEEHQTIQRIILANGSGQSKFFNQHFKQWWLDGGLIPGENDMSQKQFKKWAKQTNNFQKRDDQRQIAVICMPGVSPAAASISYEKKREAFIQYCYQAGLEDHERLN</sequence>
<gene>
    <name evidence="2" type="ORF">CTEN210_06040</name>
</gene>
<reference evidence="2 3" key="1">
    <citation type="journal article" date="2021" name="Sci. Rep.">
        <title>The genome of the diatom Chaetoceros tenuissimus carries an ancient integrated fragment of an extant virus.</title>
        <authorList>
            <person name="Hongo Y."/>
            <person name="Kimura K."/>
            <person name="Takaki Y."/>
            <person name="Yoshida Y."/>
            <person name="Baba S."/>
            <person name="Kobayashi G."/>
            <person name="Nagasaki K."/>
            <person name="Hano T."/>
            <person name="Tomaru Y."/>
        </authorList>
    </citation>
    <scope>NUCLEOTIDE SEQUENCE [LARGE SCALE GENOMIC DNA]</scope>
    <source>
        <strain evidence="2 3">NIES-3715</strain>
    </source>
</reference>
<evidence type="ECO:0000313" key="3">
    <source>
        <dbReference type="Proteomes" id="UP001054902"/>
    </source>
</evidence>
<dbReference type="SUPFAM" id="SSF52141">
    <property type="entry name" value="Uracil-DNA glycosylase-like"/>
    <property type="match status" value="1"/>
</dbReference>
<dbReference type="EMBL" id="BLLK01000038">
    <property type="protein sequence ID" value="GFH49564.1"/>
    <property type="molecule type" value="Genomic_DNA"/>
</dbReference>
<feature type="compositionally biased region" description="Basic residues" evidence="1">
    <location>
        <begin position="83"/>
        <end position="96"/>
    </location>
</feature>
<feature type="compositionally biased region" description="Polar residues" evidence="1">
    <location>
        <begin position="100"/>
        <end position="114"/>
    </location>
</feature>
<protein>
    <recommendedName>
        <fullName evidence="4">Uracil-DNA glycosylase-like domain-containing protein</fullName>
    </recommendedName>
</protein>
<feature type="region of interest" description="Disordered" evidence="1">
    <location>
        <begin position="41"/>
        <end position="114"/>
    </location>
</feature>
<name>A0AAD3H4F9_9STRA</name>
<dbReference type="AlphaFoldDB" id="A0AAD3H4F9"/>
<proteinExistence type="predicted"/>
<dbReference type="Proteomes" id="UP001054902">
    <property type="component" value="Unassembled WGS sequence"/>
</dbReference>